<comment type="caution">
    <text evidence="1">The sequence shown here is derived from an EMBL/GenBank/DDBJ whole genome shotgun (WGS) entry which is preliminary data.</text>
</comment>
<reference evidence="1" key="1">
    <citation type="journal article" date="2021" name="PeerJ">
        <title>Extensive microbial diversity within the chicken gut microbiome revealed by metagenomics and culture.</title>
        <authorList>
            <person name="Gilroy R."/>
            <person name="Ravi A."/>
            <person name="Getino M."/>
            <person name="Pursley I."/>
            <person name="Horton D.L."/>
            <person name="Alikhan N.F."/>
            <person name="Baker D."/>
            <person name="Gharbi K."/>
            <person name="Hall N."/>
            <person name="Watson M."/>
            <person name="Adriaenssens E.M."/>
            <person name="Foster-Nyarko E."/>
            <person name="Jarju S."/>
            <person name="Secka A."/>
            <person name="Antonio M."/>
            <person name="Oren A."/>
            <person name="Chaudhuri R.R."/>
            <person name="La Ragione R."/>
            <person name="Hildebrand F."/>
            <person name="Pallen M.J."/>
        </authorList>
    </citation>
    <scope>NUCLEOTIDE SEQUENCE</scope>
    <source>
        <strain evidence="1">811</strain>
    </source>
</reference>
<evidence type="ECO:0008006" key="3">
    <source>
        <dbReference type="Google" id="ProtNLM"/>
    </source>
</evidence>
<evidence type="ECO:0000313" key="1">
    <source>
        <dbReference type="EMBL" id="HIX08125.1"/>
    </source>
</evidence>
<sequence>MIFYEKSAAQYSSYKKRMRIPLEGGESEGGYLQNFCLRDGYLGGGVGSEQVTDGSVQISALFCVGGAIAGYAPSGKLCVGSALADSGFAFTGIPDCVALPDGDGMLLSDGQTCVSVTSAGANKLTLPFRTAVFAYGRLWRTSDGVRLYYGALDDYKEAAVGRGQTGYIDSPDAKGKILRLFFVKNEILVLREYGLQKLVAHGDEEEFAFEDILSCAAVNGGSAAATQNALFWLTAEGFRVWGDAKVNGYSQFFTPHVSLDSVRGAACGDRYFLQSQYTLPDGTVAEGLGVFDAQGGGYLIPQKAEGLVSVQNGVFFTHGGKGYTVTEKGNFLGGIAHRVWQSAPTQPFGCRALLGEVCVRSKGPFLLQIKSDEGSRALCFAGGLCRKRVLLAGTVFSFRVQAEECELYALSAVFQRGEDKV</sequence>
<gene>
    <name evidence="1" type="ORF">H9741_06625</name>
</gene>
<name>A0A9D2AGK5_9FIRM</name>
<dbReference type="Proteomes" id="UP000824204">
    <property type="component" value="Unassembled WGS sequence"/>
</dbReference>
<organism evidence="1 2">
    <name type="scientific">Candidatus Borkfalkia faecipullorum</name>
    <dbReference type="NCBI Taxonomy" id="2838510"/>
    <lineage>
        <taxon>Bacteria</taxon>
        <taxon>Bacillati</taxon>
        <taxon>Bacillota</taxon>
        <taxon>Clostridia</taxon>
        <taxon>Christensenellales</taxon>
        <taxon>Christensenellaceae</taxon>
        <taxon>Candidatus Borkfalkia</taxon>
    </lineage>
</organism>
<protein>
    <recommendedName>
        <fullName evidence="3">WG repeat-containing protein</fullName>
    </recommendedName>
</protein>
<accession>A0A9D2AGK5</accession>
<reference evidence="1" key="2">
    <citation type="submission" date="2021-04" db="EMBL/GenBank/DDBJ databases">
        <authorList>
            <person name="Gilroy R."/>
        </authorList>
    </citation>
    <scope>NUCLEOTIDE SEQUENCE</scope>
    <source>
        <strain evidence="1">811</strain>
    </source>
</reference>
<dbReference type="AlphaFoldDB" id="A0A9D2AGK5"/>
<proteinExistence type="predicted"/>
<dbReference type="EMBL" id="DXFX01000083">
    <property type="protein sequence ID" value="HIX08125.1"/>
    <property type="molecule type" value="Genomic_DNA"/>
</dbReference>
<evidence type="ECO:0000313" key="2">
    <source>
        <dbReference type="Proteomes" id="UP000824204"/>
    </source>
</evidence>